<feature type="compositionally biased region" description="Pro residues" evidence="2">
    <location>
        <begin position="258"/>
        <end position="270"/>
    </location>
</feature>
<keyword evidence="3" id="KW-1133">Transmembrane helix</keyword>
<dbReference type="InterPro" id="IPR051428">
    <property type="entry name" value="Sphingo_Act-Surfact_Prot"/>
</dbReference>
<dbReference type="InterPro" id="IPR011001">
    <property type="entry name" value="Saposin-like"/>
</dbReference>
<feature type="transmembrane region" description="Helical" evidence="3">
    <location>
        <begin position="12"/>
        <end position="30"/>
    </location>
</feature>
<feature type="domain" description="Saposin B-type" evidence="4">
    <location>
        <begin position="178"/>
        <end position="258"/>
    </location>
</feature>
<dbReference type="PANTHER" id="PTHR11480:SF87">
    <property type="entry name" value="PROSAPOSIN-LIKE"/>
    <property type="match status" value="1"/>
</dbReference>
<dbReference type="Gene3D" id="1.10.225.10">
    <property type="entry name" value="Saposin-like"/>
    <property type="match status" value="1"/>
</dbReference>
<evidence type="ECO:0000256" key="2">
    <source>
        <dbReference type="SAM" id="MobiDB-lite"/>
    </source>
</evidence>
<accession>A0A843VGC7</accession>
<keyword evidence="3" id="KW-0812">Transmembrane</keyword>
<dbReference type="EMBL" id="NMUH01001644">
    <property type="protein sequence ID" value="MQL94186.1"/>
    <property type="molecule type" value="Genomic_DNA"/>
</dbReference>
<dbReference type="PROSITE" id="PS50015">
    <property type="entry name" value="SAP_B"/>
    <property type="match status" value="1"/>
</dbReference>
<reference evidence="5" key="1">
    <citation type="submission" date="2017-07" db="EMBL/GenBank/DDBJ databases">
        <title>Taro Niue Genome Assembly and Annotation.</title>
        <authorList>
            <person name="Atibalentja N."/>
            <person name="Keating K."/>
            <person name="Fields C.J."/>
        </authorList>
    </citation>
    <scope>NUCLEOTIDE SEQUENCE</scope>
    <source>
        <strain evidence="5">Niue_2</strain>
        <tissue evidence="5">Leaf</tissue>
    </source>
</reference>
<keyword evidence="1" id="KW-1015">Disulfide bond</keyword>
<organism evidence="5 6">
    <name type="scientific">Colocasia esculenta</name>
    <name type="common">Wild taro</name>
    <name type="synonym">Arum esculentum</name>
    <dbReference type="NCBI Taxonomy" id="4460"/>
    <lineage>
        <taxon>Eukaryota</taxon>
        <taxon>Viridiplantae</taxon>
        <taxon>Streptophyta</taxon>
        <taxon>Embryophyta</taxon>
        <taxon>Tracheophyta</taxon>
        <taxon>Spermatophyta</taxon>
        <taxon>Magnoliopsida</taxon>
        <taxon>Liliopsida</taxon>
        <taxon>Araceae</taxon>
        <taxon>Aroideae</taxon>
        <taxon>Colocasieae</taxon>
        <taxon>Colocasia</taxon>
    </lineage>
</organism>
<protein>
    <recommendedName>
        <fullName evidence="4">Saposin B-type domain-containing protein</fullName>
    </recommendedName>
</protein>
<dbReference type="PANTHER" id="PTHR11480">
    <property type="entry name" value="SAPOSIN-RELATED"/>
    <property type="match status" value="1"/>
</dbReference>
<keyword evidence="6" id="KW-1185">Reference proteome</keyword>
<evidence type="ECO:0000256" key="1">
    <source>
        <dbReference type="ARBA" id="ARBA00023157"/>
    </source>
</evidence>
<dbReference type="InterPro" id="IPR008139">
    <property type="entry name" value="SaposinB_dom"/>
</dbReference>
<dbReference type="AlphaFoldDB" id="A0A843VGC7"/>
<gene>
    <name evidence="5" type="ORF">Taro_026840</name>
</gene>
<evidence type="ECO:0000313" key="5">
    <source>
        <dbReference type="EMBL" id="MQL94186.1"/>
    </source>
</evidence>
<dbReference type="SUPFAM" id="SSF47862">
    <property type="entry name" value="Saposin"/>
    <property type="match status" value="1"/>
</dbReference>
<evidence type="ECO:0000313" key="6">
    <source>
        <dbReference type="Proteomes" id="UP000652761"/>
    </source>
</evidence>
<proteinExistence type="predicted"/>
<evidence type="ECO:0000256" key="3">
    <source>
        <dbReference type="SAM" id="Phobius"/>
    </source>
</evidence>
<name>A0A843VGC7_COLES</name>
<dbReference type="SMART" id="SM00741">
    <property type="entry name" value="SapB"/>
    <property type="match status" value="1"/>
</dbReference>
<evidence type="ECO:0000259" key="4">
    <source>
        <dbReference type="PROSITE" id="PS50015"/>
    </source>
</evidence>
<sequence>MGNNNRLPQMNVVTTLSINILLLSIVKVYAIRRDNFIPLVEGFSGQKNHSLNDILTKYNCHSCLNVTEEDEEILIGQEVNEEIHALSNVMCSKVSSSLEIKQCMLMTQRYLRKASSCFEIFIIGENACRDKGLSAEISRTFQLPNSMENESFFTSKLGEGLLKELLKGLLMHTLEHKEYKSCAPCRNAVEDIHSAVGNTERQIMIIKLLHEVCDVSDTYAAQCKKMVLMYGPLLLGNVQKMVTETDLCYMTHMCKDPLPPPKQSSPPSPSKPEVTHDYI</sequence>
<feature type="region of interest" description="Disordered" evidence="2">
    <location>
        <begin position="258"/>
        <end position="279"/>
    </location>
</feature>
<keyword evidence="3" id="KW-0472">Membrane</keyword>
<dbReference type="Proteomes" id="UP000652761">
    <property type="component" value="Unassembled WGS sequence"/>
</dbReference>
<comment type="caution">
    <text evidence="5">The sequence shown here is derived from an EMBL/GenBank/DDBJ whole genome shotgun (WGS) entry which is preliminary data.</text>
</comment>